<dbReference type="PIRSF" id="PIRSF017300">
    <property type="entry name" value="snoRNP_Mpp10"/>
    <property type="match status" value="1"/>
</dbReference>
<dbReference type="EMBL" id="SELW01000481">
    <property type="protein sequence ID" value="TID25498.1"/>
    <property type="molecule type" value="Genomic_DNA"/>
</dbReference>
<feature type="compositionally biased region" description="Basic residues" evidence="8">
    <location>
        <begin position="524"/>
        <end position="535"/>
    </location>
</feature>
<keyword evidence="3 7" id="KW-0698">rRNA processing</keyword>
<dbReference type="PANTHER" id="PTHR17039:SF0">
    <property type="entry name" value="U3 SMALL NUCLEOLAR RIBONUCLEOPROTEIN PROTEIN MPP10"/>
    <property type="match status" value="1"/>
</dbReference>
<evidence type="ECO:0000256" key="8">
    <source>
        <dbReference type="SAM" id="MobiDB-lite"/>
    </source>
</evidence>
<feature type="region of interest" description="Disordered" evidence="8">
    <location>
        <begin position="89"/>
        <end position="179"/>
    </location>
</feature>
<feature type="compositionally biased region" description="Acidic residues" evidence="8">
    <location>
        <begin position="94"/>
        <end position="168"/>
    </location>
</feature>
<dbReference type="GO" id="GO:0005732">
    <property type="term" value="C:sno(s)RNA-containing ribonucleoprotein complex"/>
    <property type="evidence" value="ECO:0007669"/>
    <property type="project" value="UniProtKB-UniRule"/>
</dbReference>
<feature type="region of interest" description="Disordered" evidence="8">
    <location>
        <begin position="214"/>
        <end position="263"/>
    </location>
</feature>
<dbReference type="Proteomes" id="UP000307173">
    <property type="component" value="Unassembled WGS sequence"/>
</dbReference>
<keyword evidence="2 7" id="KW-0690">Ribosome biogenesis</keyword>
<keyword evidence="4 7" id="KW-0539">Nucleus</keyword>
<keyword evidence="5 7" id="KW-0687">Ribonucleoprotein</keyword>
<dbReference type="OrthoDB" id="445326at2759"/>
<evidence type="ECO:0000256" key="1">
    <source>
        <dbReference type="ARBA" id="ARBA00004604"/>
    </source>
</evidence>
<accession>A0A4T0X021</accession>
<organism evidence="9 10">
    <name type="scientific">Pichia inconspicua</name>
    <dbReference type="NCBI Taxonomy" id="52247"/>
    <lineage>
        <taxon>Eukaryota</taxon>
        <taxon>Fungi</taxon>
        <taxon>Dikarya</taxon>
        <taxon>Ascomycota</taxon>
        <taxon>Saccharomycotina</taxon>
        <taxon>Pichiomycetes</taxon>
        <taxon>Pichiales</taxon>
        <taxon>Pichiaceae</taxon>
        <taxon>Pichia</taxon>
    </lineage>
</organism>
<dbReference type="PANTHER" id="PTHR17039">
    <property type="entry name" value="U3 SMALL NUCLEOLAR RIBONUCLEOPROTEIN PROTEIN MPP10"/>
    <property type="match status" value="1"/>
</dbReference>
<dbReference type="InterPro" id="IPR012173">
    <property type="entry name" value="Mpp10"/>
</dbReference>
<evidence type="ECO:0000256" key="7">
    <source>
        <dbReference type="PIRNR" id="PIRNR017300"/>
    </source>
</evidence>
<evidence type="ECO:0000313" key="10">
    <source>
        <dbReference type="Proteomes" id="UP000307173"/>
    </source>
</evidence>
<keyword evidence="10" id="KW-1185">Reference proteome</keyword>
<comment type="similarity">
    <text evidence="6 7">Belongs to the MPP10 family.</text>
</comment>
<feature type="compositionally biased region" description="Basic and acidic residues" evidence="8">
    <location>
        <begin position="233"/>
        <end position="244"/>
    </location>
</feature>
<comment type="function">
    <text evidence="7">Involved in nucleolar processing of pre-18S ribosomal RNA.</text>
</comment>
<dbReference type="Pfam" id="PF04006">
    <property type="entry name" value="Mpp10"/>
    <property type="match status" value="1"/>
</dbReference>
<feature type="compositionally biased region" description="Basic and acidic residues" evidence="8">
    <location>
        <begin position="536"/>
        <end position="552"/>
    </location>
</feature>
<name>A0A4T0X021_9ASCO</name>
<proteinExistence type="inferred from homology"/>
<evidence type="ECO:0000256" key="2">
    <source>
        <dbReference type="ARBA" id="ARBA00022517"/>
    </source>
</evidence>
<evidence type="ECO:0000313" key="9">
    <source>
        <dbReference type="EMBL" id="TID25498.1"/>
    </source>
</evidence>
<evidence type="ECO:0000256" key="6">
    <source>
        <dbReference type="ARBA" id="ARBA00029455"/>
    </source>
</evidence>
<sequence length="552" mass="64104">MSSFKLDDLLQDPSVIFSQQTTEPLNCDELLGSLKDIIDPVIKESEVCVLEEIFIEGLDATQVWGQVKLVSEQIERSLWSEIEEFKEKGMYENEISEGEEVEEDDEDDNSEDAFGEMNEDGESEEDQEVEEENGQVNEEQEEEEDEEEKEGEGDEEAEEEVEEDEEVFGDSRDDFGLNDDVFNLDEYKRQVIALEDADFNDDDGEEVDLFADFSEEEEEDDEMYTYEDFFDPADSKKLKNNRSESKKRKNKKNEVKNNEEFDEDEIDAAYNVVQADLYGNEEEIKEEKEVDDSKLSTFEKQQREIAKQIAELEAESIAEKKWTMKGEVTSKQRKSDALLEEELEFDRTAKPVPVITQETTESIEEIIKRRIINQEFDEIQKRIISEMNNFKSSKKIEVSEEKSSKSLADLYEEEINSTNKEEINSELKLAHDEISELFKDVTYQLDSLYSAHFVPKPKEKLMDIRVETSTIAMEDAQPLTMSNGSTMAPQEIYKIQTKVDKNEVKLKSGVVISKAELERDDRQRLHRAKKRKQHLSSKDESLKKKKIETKQL</sequence>
<dbReference type="AlphaFoldDB" id="A0A4T0X021"/>
<feature type="region of interest" description="Disordered" evidence="8">
    <location>
        <begin position="518"/>
        <end position="552"/>
    </location>
</feature>
<comment type="caution">
    <text evidence="9">The sequence shown here is derived from an EMBL/GenBank/DDBJ whole genome shotgun (WGS) entry which is preliminary data.</text>
</comment>
<gene>
    <name evidence="9" type="ORF">CANINC_002888</name>
</gene>
<reference evidence="9 10" key="1">
    <citation type="journal article" date="2019" name="Front. Genet.">
        <title>Whole-Genome Sequencing of the Opportunistic Yeast Pathogen Candida inconspicua Uncovers Its Hybrid Origin.</title>
        <authorList>
            <person name="Mixao V."/>
            <person name="Hansen A.P."/>
            <person name="Saus E."/>
            <person name="Boekhout T."/>
            <person name="Lass-Florl C."/>
            <person name="Gabaldon T."/>
        </authorList>
    </citation>
    <scope>NUCLEOTIDE SEQUENCE [LARGE SCALE GENOMIC DNA]</scope>
    <source>
        <strain evidence="9 10">CBS 180</strain>
    </source>
</reference>
<evidence type="ECO:0000256" key="4">
    <source>
        <dbReference type="ARBA" id="ARBA00023242"/>
    </source>
</evidence>
<comment type="subcellular location">
    <subcellularLocation>
        <location evidence="1 7">Nucleus</location>
        <location evidence="1 7">Nucleolus</location>
    </subcellularLocation>
</comment>
<evidence type="ECO:0000256" key="5">
    <source>
        <dbReference type="ARBA" id="ARBA00023274"/>
    </source>
</evidence>
<dbReference type="GO" id="GO:0034457">
    <property type="term" value="C:Mpp10 complex"/>
    <property type="evidence" value="ECO:0007669"/>
    <property type="project" value="UniProtKB-UniRule"/>
</dbReference>
<dbReference type="GO" id="GO:0032040">
    <property type="term" value="C:small-subunit processome"/>
    <property type="evidence" value="ECO:0007669"/>
    <property type="project" value="TreeGrafter"/>
</dbReference>
<protein>
    <recommendedName>
        <fullName evidence="7">U3 small nucleolar ribonucleoprotein protein MPP10</fullName>
    </recommendedName>
</protein>
<dbReference type="STRING" id="52247.A0A4T0X021"/>
<dbReference type="GO" id="GO:0006364">
    <property type="term" value="P:rRNA processing"/>
    <property type="evidence" value="ECO:0007669"/>
    <property type="project" value="UniProtKB-KW"/>
</dbReference>
<feature type="compositionally biased region" description="Acidic residues" evidence="8">
    <location>
        <begin position="214"/>
        <end position="231"/>
    </location>
</feature>
<evidence type="ECO:0000256" key="3">
    <source>
        <dbReference type="ARBA" id="ARBA00022552"/>
    </source>
</evidence>